<protein>
    <recommendedName>
        <fullName evidence="3">Nucleotide exchange factor SIL1</fullName>
    </recommendedName>
</protein>
<evidence type="ECO:0000256" key="8">
    <source>
        <dbReference type="ARBA" id="ARBA00023010"/>
    </source>
</evidence>
<comment type="similarity">
    <text evidence="1">Belongs to the SIL1 family.</text>
</comment>
<evidence type="ECO:0000256" key="6">
    <source>
        <dbReference type="ARBA" id="ARBA00022824"/>
    </source>
</evidence>
<keyword evidence="7" id="KW-0653">Protein transport</keyword>
<accession>A0AAI8V527</accession>
<keyword evidence="11" id="KW-1185">Reference proteome</keyword>
<dbReference type="GO" id="GO:0005783">
    <property type="term" value="C:endoplasmic reticulum"/>
    <property type="evidence" value="ECO:0007669"/>
    <property type="project" value="InterPro"/>
</dbReference>
<evidence type="ECO:0000256" key="7">
    <source>
        <dbReference type="ARBA" id="ARBA00022927"/>
    </source>
</evidence>
<evidence type="ECO:0000256" key="2">
    <source>
        <dbReference type="ARBA" id="ARBA00011799"/>
    </source>
</evidence>
<evidence type="ECO:0000256" key="4">
    <source>
        <dbReference type="ARBA" id="ARBA00022448"/>
    </source>
</evidence>
<organism evidence="10 11">
    <name type="scientific">Anthostomella pinea</name>
    <dbReference type="NCBI Taxonomy" id="933095"/>
    <lineage>
        <taxon>Eukaryota</taxon>
        <taxon>Fungi</taxon>
        <taxon>Dikarya</taxon>
        <taxon>Ascomycota</taxon>
        <taxon>Pezizomycotina</taxon>
        <taxon>Sordariomycetes</taxon>
        <taxon>Xylariomycetidae</taxon>
        <taxon>Xylariales</taxon>
        <taxon>Xylariaceae</taxon>
        <taxon>Anthostomella</taxon>
    </lineage>
</organism>
<evidence type="ECO:0000256" key="1">
    <source>
        <dbReference type="ARBA" id="ARBA00010588"/>
    </source>
</evidence>
<reference evidence="10" key="1">
    <citation type="submission" date="2023-10" db="EMBL/GenBank/DDBJ databases">
        <authorList>
            <person name="Hackl T."/>
        </authorList>
    </citation>
    <scope>NUCLEOTIDE SEQUENCE</scope>
</reference>
<keyword evidence="6" id="KW-0256">Endoplasmic reticulum</keyword>
<comment type="caution">
    <text evidence="10">The sequence shown here is derived from an EMBL/GenBank/DDBJ whole genome shotgun (WGS) entry which is preliminary data.</text>
</comment>
<evidence type="ECO:0000256" key="5">
    <source>
        <dbReference type="ARBA" id="ARBA00022729"/>
    </source>
</evidence>
<dbReference type="InterPro" id="IPR011989">
    <property type="entry name" value="ARM-like"/>
</dbReference>
<gene>
    <name evidence="10" type="ORF">KHLLAP_LOCUS1566</name>
</gene>
<dbReference type="AlphaFoldDB" id="A0AAI8V527"/>
<dbReference type="InterPro" id="IPR031884">
    <property type="entry name" value="Sil1_fungi"/>
</dbReference>
<dbReference type="Proteomes" id="UP001295740">
    <property type="component" value="Unassembled WGS sequence"/>
</dbReference>
<sequence>MSPSLSRNLFKVVSPILLVIFLISLFGSASAASSPSQSPSVETELICHTDNPAECYPKVFSATDEFQIIRDDQDLPPGLHVQLDMQTGQKQAKLYNPNEDENPALAGLPVDQAVMVIDPEPSQGEPQIPSGAPAYEPVGAVKEPREKDEGYTEALQTMKDYSENPHSFESSPLDEALQTLEDLSHDMYYGLQIAGDTEALQALLCLLTKRDVVQAEARQLTDRHDFLASSTLASAVRNNAPALQALEKSWDAVMEKQCHFHSQPLRHELYHKLAPTTEPGSKGESLEADFIGRNLAALPGLLKSPKIRAEFLENDGMRSFLKILLREGADWDPRRPKVASIVSDTFLDEALGASLGIWPTRGPADASVCAAGGPECLDEGCWEYHLEKMSGDPQWSRELLLLLKQGRPDGSEAATPPIHNEL</sequence>
<dbReference type="Pfam" id="PF16782">
    <property type="entry name" value="SIL1"/>
    <property type="match status" value="1"/>
</dbReference>
<dbReference type="EMBL" id="CAUWAG010000003">
    <property type="protein sequence ID" value="CAJ2501098.1"/>
    <property type="molecule type" value="Genomic_DNA"/>
</dbReference>
<evidence type="ECO:0000256" key="3">
    <source>
        <dbReference type="ARBA" id="ARBA00015352"/>
    </source>
</evidence>
<evidence type="ECO:0000313" key="10">
    <source>
        <dbReference type="EMBL" id="CAJ2501098.1"/>
    </source>
</evidence>
<keyword evidence="4" id="KW-0813">Transport</keyword>
<evidence type="ECO:0000256" key="9">
    <source>
        <dbReference type="SAM" id="SignalP"/>
    </source>
</evidence>
<comment type="subunit">
    <text evidence="2">Interacts with KAR2.</text>
</comment>
<dbReference type="GO" id="GO:0000774">
    <property type="term" value="F:adenyl-nucleotide exchange factor activity"/>
    <property type="evidence" value="ECO:0007669"/>
    <property type="project" value="InterPro"/>
</dbReference>
<feature type="chain" id="PRO_5042549597" description="Nucleotide exchange factor SIL1" evidence="9">
    <location>
        <begin position="32"/>
        <end position="422"/>
    </location>
</feature>
<keyword evidence="5 9" id="KW-0732">Signal</keyword>
<proteinExistence type="inferred from homology"/>
<feature type="signal peptide" evidence="9">
    <location>
        <begin position="1"/>
        <end position="31"/>
    </location>
</feature>
<dbReference type="GO" id="GO:0015031">
    <property type="term" value="P:protein transport"/>
    <property type="evidence" value="ECO:0007669"/>
    <property type="project" value="UniProtKB-KW"/>
</dbReference>
<dbReference type="Gene3D" id="1.25.10.10">
    <property type="entry name" value="Leucine-rich Repeat Variant"/>
    <property type="match status" value="1"/>
</dbReference>
<name>A0AAI8V527_9PEZI</name>
<evidence type="ECO:0000313" key="11">
    <source>
        <dbReference type="Proteomes" id="UP001295740"/>
    </source>
</evidence>
<keyword evidence="8" id="KW-0811">Translocation</keyword>